<dbReference type="RefSeq" id="WP_379098097.1">
    <property type="nucleotide sequence ID" value="NZ_JBHUFP010000010.1"/>
</dbReference>
<proteinExistence type="predicted"/>
<name>A0ABW4NUS8_9PAST</name>
<evidence type="ECO:0000313" key="2">
    <source>
        <dbReference type="Proteomes" id="UP001597420"/>
    </source>
</evidence>
<dbReference type="EMBL" id="JBHUFP010000010">
    <property type="protein sequence ID" value="MFD1806231.1"/>
    <property type="molecule type" value="Genomic_DNA"/>
</dbReference>
<protein>
    <submittedName>
        <fullName evidence="1">Uncharacterized protein</fullName>
    </submittedName>
</protein>
<organism evidence="1 2">
    <name type="scientific">Pasteurella oralis</name>
    <dbReference type="NCBI Taxonomy" id="1071947"/>
    <lineage>
        <taxon>Bacteria</taxon>
        <taxon>Pseudomonadati</taxon>
        <taxon>Pseudomonadota</taxon>
        <taxon>Gammaproteobacteria</taxon>
        <taxon>Pasteurellales</taxon>
        <taxon>Pasteurellaceae</taxon>
        <taxon>Pasteurella</taxon>
    </lineage>
</organism>
<dbReference type="Proteomes" id="UP001597420">
    <property type="component" value="Unassembled WGS sequence"/>
</dbReference>
<evidence type="ECO:0000313" key="1">
    <source>
        <dbReference type="EMBL" id="MFD1806231.1"/>
    </source>
</evidence>
<accession>A0ABW4NUS8</accession>
<sequence>MQTQIKVNINKVNELMFYFKDSHDAYLTLAKRAETKSQRIMHAENAKKCRQYYKNAADFSRLIKQVH</sequence>
<keyword evidence="2" id="KW-1185">Reference proteome</keyword>
<gene>
    <name evidence="1" type="ORF">ACFSAV_07605</name>
</gene>
<comment type="caution">
    <text evidence="1">The sequence shown here is derived from an EMBL/GenBank/DDBJ whole genome shotgun (WGS) entry which is preliminary data.</text>
</comment>
<reference evidence="2" key="1">
    <citation type="journal article" date="2019" name="Int. J. Syst. Evol. Microbiol.">
        <title>The Global Catalogue of Microorganisms (GCM) 10K type strain sequencing project: providing services to taxonomists for standard genome sequencing and annotation.</title>
        <authorList>
            <consortium name="The Broad Institute Genomics Platform"/>
            <consortium name="The Broad Institute Genome Sequencing Center for Infectious Disease"/>
            <person name="Wu L."/>
            <person name="Ma J."/>
        </authorList>
    </citation>
    <scope>NUCLEOTIDE SEQUENCE [LARGE SCALE GENOMIC DNA]</scope>
    <source>
        <strain evidence="2">CCM 7950</strain>
    </source>
</reference>